<organism evidence="2 3">
    <name type="scientific">Pedobacter cryoconitis</name>
    <dbReference type="NCBI Taxonomy" id="188932"/>
    <lineage>
        <taxon>Bacteria</taxon>
        <taxon>Pseudomonadati</taxon>
        <taxon>Bacteroidota</taxon>
        <taxon>Sphingobacteriia</taxon>
        <taxon>Sphingobacteriales</taxon>
        <taxon>Sphingobacteriaceae</taxon>
        <taxon>Pedobacter</taxon>
    </lineage>
</organism>
<sequence length="171" mass="18806">MSFKKIITERLYLIPFTYSICEQVLKKDFSGLNALGLKPGDGWPDADMLDTLPRIINKLDLVSTPSGFESWMIIEKQTHTVIGDTGFKGLPDLKGEADVGYGIIAGARRKGYATEAVKGLIGWAFQQPGLQVITASCEVKNRGSQQVLKSLGFSLIGTNESHYQWELKPAL</sequence>
<dbReference type="PANTHER" id="PTHR43792:SF13">
    <property type="entry name" value="ACETYLTRANSFERASE"/>
    <property type="match status" value="1"/>
</dbReference>
<dbReference type="SUPFAM" id="SSF55729">
    <property type="entry name" value="Acyl-CoA N-acyltransferases (Nat)"/>
    <property type="match status" value="1"/>
</dbReference>
<dbReference type="KEGG" id="pcm:AY601_0783"/>
<dbReference type="PANTHER" id="PTHR43792">
    <property type="entry name" value="GNAT FAMILY, PUTATIVE (AFU_ORTHOLOGUE AFUA_3G00765)-RELATED-RELATED"/>
    <property type="match status" value="1"/>
</dbReference>
<dbReference type="RefSeq" id="WP_068396706.1">
    <property type="nucleotide sequence ID" value="NZ_CP014504.1"/>
</dbReference>
<dbReference type="Gene3D" id="3.40.630.30">
    <property type="match status" value="1"/>
</dbReference>
<keyword evidence="2" id="KW-0808">Transferase</keyword>
<evidence type="ECO:0000259" key="1">
    <source>
        <dbReference type="PROSITE" id="PS51186"/>
    </source>
</evidence>
<dbReference type="InterPro" id="IPR016181">
    <property type="entry name" value="Acyl_CoA_acyltransferase"/>
</dbReference>
<dbReference type="InterPro" id="IPR000182">
    <property type="entry name" value="GNAT_dom"/>
</dbReference>
<dbReference type="InterPro" id="IPR051531">
    <property type="entry name" value="N-acetyltransferase"/>
</dbReference>
<dbReference type="Proteomes" id="UP000071561">
    <property type="component" value="Chromosome"/>
</dbReference>
<proteinExistence type="predicted"/>
<accession>A0A127V8T1</accession>
<gene>
    <name evidence="2" type="ORF">AY601_0783</name>
</gene>
<evidence type="ECO:0000313" key="3">
    <source>
        <dbReference type="Proteomes" id="UP000071561"/>
    </source>
</evidence>
<dbReference type="GO" id="GO:0016747">
    <property type="term" value="F:acyltransferase activity, transferring groups other than amino-acyl groups"/>
    <property type="evidence" value="ECO:0007669"/>
    <property type="project" value="InterPro"/>
</dbReference>
<keyword evidence="3" id="KW-1185">Reference proteome</keyword>
<evidence type="ECO:0000313" key="2">
    <source>
        <dbReference type="EMBL" id="AMP97726.1"/>
    </source>
</evidence>
<feature type="domain" description="N-acetyltransferase" evidence="1">
    <location>
        <begin position="19"/>
        <end position="171"/>
    </location>
</feature>
<dbReference type="PATRIC" id="fig|188932.3.peg.806"/>
<dbReference type="Pfam" id="PF13302">
    <property type="entry name" value="Acetyltransf_3"/>
    <property type="match status" value="1"/>
</dbReference>
<name>A0A127V8T1_9SPHI</name>
<dbReference type="AlphaFoldDB" id="A0A127V8T1"/>
<reference evidence="2 3" key="1">
    <citation type="submission" date="2016-03" db="EMBL/GenBank/DDBJ databases">
        <title>Complete genome sequence of Pedobacter cryoconitis PAMC 27485.</title>
        <authorList>
            <person name="Lee J."/>
            <person name="Kim O.-S."/>
        </authorList>
    </citation>
    <scope>NUCLEOTIDE SEQUENCE [LARGE SCALE GENOMIC DNA]</scope>
    <source>
        <strain evidence="2 3">PAMC 27485</strain>
    </source>
</reference>
<dbReference type="OrthoDB" id="9811523at2"/>
<dbReference type="EMBL" id="CP014504">
    <property type="protein sequence ID" value="AMP97726.1"/>
    <property type="molecule type" value="Genomic_DNA"/>
</dbReference>
<protein>
    <submittedName>
        <fullName evidence="2">Acetyltransferase</fullName>
    </submittedName>
</protein>
<dbReference type="PROSITE" id="PS51186">
    <property type="entry name" value="GNAT"/>
    <property type="match status" value="1"/>
</dbReference>